<proteinExistence type="predicted"/>
<name>A0A844FF19_9FIRM</name>
<dbReference type="InterPro" id="IPR025588">
    <property type="entry name" value="YcxB-like_C"/>
</dbReference>
<protein>
    <submittedName>
        <fullName evidence="3">YcxB family protein</fullName>
    </submittedName>
</protein>
<feature type="domain" description="YcxB-like C-terminal" evidence="2">
    <location>
        <begin position="103"/>
        <end position="163"/>
    </location>
</feature>
<evidence type="ECO:0000313" key="4">
    <source>
        <dbReference type="Proteomes" id="UP000462760"/>
    </source>
</evidence>
<evidence type="ECO:0000313" key="3">
    <source>
        <dbReference type="EMBL" id="MSS42594.1"/>
    </source>
</evidence>
<comment type="caution">
    <text evidence="3">The sequence shown here is derived from an EMBL/GenBank/DDBJ whole genome shotgun (WGS) entry which is preliminary data.</text>
</comment>
<keyword evidence="1" id="KW-0812">Transmembrane</keyword>
<keyword evidence="1" id="KW-1133">Transmembrane helix</keyword>
<dbReference type="Pfam" id="PF14317">
    <property type="entry name" value="YcxB"/>
    <property type="match status" value="1"/>
</dbReference>
<gene>
    <name evidence="3" type="ORF">FYJ27_02430</name>
</gene>
<evidence type="ECO:0000259" key="2">
    <source>
        <dbReference type="Pfam" id="PF14317"/>
    </source>
</evidence>
<accession>A0A844FF19</accession>
<dbReference type="Proteomes" id="UP000462760">
    <property type="component" value="Unassembled WGS sequence"/>
</dbReference>
<keyword evidence="1" id="KW-0472">Membrane</keyword>
<reference evidence="3 4" key="1">
    <citation type="submission" date="2019-08" db="EMBL/GenBank/DDBJ databases">
        <title>In-depth cultivation of the pig gut microbiome towards novel bacterial diversity and tailored functional studies.</title>
        <authorList>
            <person name="Wylensek D."/>
            <person name="Hitch T.C.A."/>
            <person name="Clavel T."/>
        </authorList>
    </citation>
    <scope>NUCLEOTIDE SEQUENCE [LARGE SCALE GENOMIC DNA]</scope>
    <source>
        <strain evidence="3 4">Med78-601-WT-4W-RMD-3</strain>
    </source>
</reference>
<dbReference type="RefSeq" id="WP_195839061.1">
    <property type="nucleotide sequence ID" value="NZ_VULR01000002.1"/>
</dbReference>
<sequence>MDDNKLFTVKTIMEKEDYHKFLYIATFFRRKIIIPFILLISALMAAFLAYSENQFSTAEFIISWIVLAVVAILTIIFKVERKNKQRIKTDKTGVFDSQEKLDFYEDFLIIKSTVFEGESKIKYSQFYQVLESKNYFITYFNMNQASLIRKKDMDKETIEKLRSLYQNTMGKKYKRIKF</sequence>
<feature type="transmembrane region" description="Helical" evidence="1">
    <location>
        <begin position="32"/>
        <end position="49"/>
    </location>
</feature>
<evidence type="ECO:0000256" key="1">
    <source>
        <dbReference type="SAM" id="Phobius"/>
    </source>
</evidence>
<dbReference type="EMBL" id="VULR01000002">
    <property type="protein sequence ID" value="MSS42594.1"/>
    <property type="molecule type" value="Genomic_DNA"/>
</dbReference>
<feature type="transmembrane region" description="Helical" evidence="1">
    <location>
        <begin position="61"/>
        <end position="79"/>
    </location>
</feature>
<dbReference type="AlphaFoldDB" id="A0A844FF19"/>
<organism evidence="3 4">
    <name type="scientific">Anaerosalibacter bizertensis</name>
    <dbReference type="NCBI Taxonomy" id="932217"/>
    <lineage>
        <taxon>Bacteria</taxon>
        <taxon>Bacillati</taxon>
        <taxon>Bacillota</taxon>
        <taxon>Tissierellia</taxon>
        <taxon>Tissierellales</taxon>
        <taxon>Sporanaerobacteraceae</taxon>
        <taxon>Anaerosalibacter</taxon>
    </lineage>
</organism>